<dbReference type="AlphaFoldDB" id="A0AAD6NI60"/>
<proteinExistence type="predicted"/>
<accession>A0AAD6NI60</accession>
<feature type="compositionally biased region" description="Basic and acidic residues" evidence="1">
    <location>
        <begin position="206"/>
        <end position="234"/>
    </location>
</feature>
<feature type="region of interest" description="Disordered" evidence="1">
    <location>
        <begin position="202"/>
        <end position="248"/>
    </location>
</feature>
<dbReference type="InterPro" id="IPR032801">
    <property type="entry name" value="PXL2A/B/C"/>
</dbReference>
<dbReference type="Gene3D" id="3.40.30.10">
    <property type="entry name" value="Glutaredoxin"/>
    <property type="match status" value="1"/>
</dbReference>
<dbReference type="PANTHER" id="PTHR42336">
    <property type="entry name" value="THIOREDOXIN DOMAIN-CONTAINING PROTEIN-RELATED"/>
    <property type="match status" value="1"/>
</dbReference>
<evidence type="ECO:0000313" key="3">
    <source>
        <dbReference type="Proteomes" id="UP001221413"/>
    </source>
</evidence>
<dbReference type="Pfam" id="PF13911">
    <property type="entry name" value="AhpC-TSA_2"/>
    <property type="match status" value="1"/>
</dbReference>
<evidence type="ECO:0000313" key="2">
    <source>
        <dbReference type="EMBL" id="KAJ6259135.1"/>
    </source>
</evidence>
<dbReference type="InterPro" id="IPR036249">
    <property type="entry name" value="Thioredoxin-like_sf"/>
</dbReference>
<protein>
    <recommendedName>
        <fullName evidence="4">Thioredoxin domain-containing protein</fullName>
    </recommendedName>
</protein>
<evidence type="ECO:0008006" key="4">
    <source>
        <dbReference type="Google" id="ProtNLM"/>
    </source>
</evidence>
<gene>
    <name evidence="2" type="ORF">Dda_6032</name>
</gene>
<comment type="caution">
    <text evidence="2">The sequence shown here is derived from an EMBL/GenBank/DDBJ whole genome shotgun (WGS) entry which is preliminary data.</text>
</comment>
<dbReference type="SUPFAM" id="SSF52833">
    <property type="entry name" value="Thioredoxin-like"/>
    <property type="match status" value="1"/>
</dbReference>
<keyword evidence="3" id="KW-1185">Reference proteome</keyword>
<sequence length="248" mass="27305">MSATPTRDYVTGTTLAAEMASFSSPAEQPEVAAPVKVGDHFPESEQLPQLKELNGRPAMITFLRHCGCPFAEKTFQTFRHLSDLHPDVLFLAISHSNPSDTDEWVVSVGGTGDVLVTTDPARTLYAAWGLGFSSFWANMGPMTLWKALKLGQEELIYNRPTKSGYRWQTAGSFAVDADGVVRWAYVSTGAADVANFEDGLRAVGKPSEELKKKTRRSSERRSIDRRSSDQRRSGEQQSGEQQSSEQQG</sequence>
<organism evidence="2 3">
    <name type="scientific">Drechslerella dactyloides</name>
    <name type="common">Nematode-trapping fungus</name>
    <name type="synonym">Arthrobotrys dactyloides</name>
    <dbReference type="NCBI Taxonomy" id="74499"/>
    <lineage>
        <taxon>Eukaryota</taxon>
        <taxon>Fungi</taxon>
        <taxon>Dikarya</taxon>
        <taxon>Ascomycota</taxon>
        <taxon>Pezizomycotina</taxon>
        <taxon>Orbiliomycetes</taxon>
        <taxon>Orbiliales</taxon>
        <taxon>Orbiliaceae</taxon>
        <taxon>Drechslerella</taxon>
    </lineage>
</organism>
<reference evidence="2" key="1">
    <citation type="submission" date="2023-01" db="EMBL/GenBank/DDBJ databases">
        <title>The chitinases involved in constricting ring structure development in the nematode-trapping fungus Drechslerella dactyloides.</title>
        <authorList>
            <person name="Wang R."/>
            <person name="Zhang L."/>
            <person name="Tang P."/>
            <person name="Li S."/>
            <person name="Liang L."/>
        </authorList>
    </citation>
    <scope>NUCLEOTIDE SEQUENCE</scope>
    <source>
        <strain evidence="2">YMF1.00031</strain>
    </source>
</reference>
<dbReference type="PANTHER" id="PTHR42336:SF1">
    <property type="entry name" value="ALKYL HYDROPEROXIDE REDUCTASE SUBUNIT C_ THIOL SPECIFIC ANTIOXIDANT DOMAIN-CONTAINING PROTEIN"/>
    <property type="match status" value="1"/>
</dbReference>
<feature type="compositionally biased region" description="Low complexity" evidence="1">
    <location>
        <begin position="235"/>
        <end position="248"/>
    </location>
</feature>
<name>A0AAD6NI60_DREDA</name>
<dbReference type="Proteomes" id="UP001221413">
    <property type="component" value="Unassembled WGS sequence"/>
</dbReference>
<dbReference type="EMBL" id="JAQGDS010000007">
    <property type="protein sequence ID" value="KAJ6259135.1"/>
    <property type="molecule type" value="Genomic_DNA"/>
</dbReference>
<evidence type="ECO:0000256" key="1">
    <source>
        <dbReference type="SAM" id="MobiDB-lite"/>
    </source>
</evidence>